<dbReference type="AlphaFoldDB" id="A0A2S8AG80"/>
<dbReference type="SUPFAM" id="SSF55469">
    <property type="entry name" value="FMN-dependent nitroreductase-like"/>
    <property type="match status" value="1"/>
</dbReference>
<evidence type="ECO:0000256" key="3">
    <source>
        <dbReference type="ARBA" id="ARBA00023002"/>
    </source>
</evidence>
<keyword evidence="3" id="KW-0560">Oxidoreductase</keyword>
<protein>
    <submittedName>
        <fullName evidence="5">NAD(P)H-dependent oxidoreductase</fullName>
    </submittedName>
</protein>
<evidence type="ECO:0000256" key="2">
    <source>
        <dbReference type="ARBA" id="ARBA00022857"/>
    </source>
</evidence>
<feature type="domain" description="Nitroreductase" evidence="4">
    <location>
        <begin position="8"/>
        <end position="173"/>
    </location>
</feature>
<dbReference type="PANTHER" id="PTHR43673:SF10">
    <property type="entry name" value="NADH DEHYDROGENASE_NAD(P)H NITROREDUCTASE XCC3605-RELATED"/>
    <property type="match status" value="1"/>
</dbReference>
<dbReference type="InterPro" id="IPR033878">
    <property type="entry name" value="NfsB-like"/>
</dbReference>
<proteinExistence type="inferred from homology"/>
<dbReference type="Proteomes" id="UP000238042">
    <property type="component" value="Unassembled WGS sequence"/>
</dbReference>
<dbReference type="PANTHER" id="PTHR43673">
    <property type="entry name" value="NAD(P)H NITROREDUCTASE YDGI-RELATED"/>
    <property type="match status" value="1"/>
</dbReference>
<dbReference type="Gene3D" id="3.40.109.10">
    <property type="entry name" value="NADH Oxidase"/>
    <property type="match status" value="1"/>
</dbReference>
<organism evidence="5 6">
    <name type="scientific">Apibacter adventoris</name>
    <dbReference type="NCBI Taxonomy" id="1679466"/>
    <lineage>
        <taxon>Bacteria</taxon>
        <taxon>Pseudomonadati</taxon>
        <taxon>Bacteroidota</taxon>
        <taxon>Flavobacteriia</taxon>
        <taxon>Flavobacteriales</taxon>
        <taxon>Weeksellaceae</taxon>
        <taxon>Apibacter</taxon>
    </lineage>
</organism>
<evidence type="ECO:0000313" key="6">
    <source>
        <dbReference type="Proteomes" id="UP000238042"/>
    </source>
</evidence>
<sequence length="199" mass="23121">MNFLNIAENRYTTKKYNPNKKITEEKIEDLKKILRLCPSSINCQPWKFIFISDEKLKKQLAEVSYWNEHKIKEASHLVIFTAIDDIAKLENQMKPYLPEGSITFYKEFIKTLPESGIKSWMQHQVYLSLGFFLSACACMEIDSTPMEGINKEKYAEIVKTGEYKPLFAVAIGYRDENDHNQPSISPKSRLSIEKIIQSL</sequence>
<evidence type="ECO:0000259" key="4">
    <source>
        <dbReference type="Pfam" id="PF00881"/>
    </source>
</evidence>
<dbReference type="CDD" id="cd02149">
    <property type="entry name" value="NfsB-like"/>
    <property type="match status" value="1"/>
</dbReference>
<keyword evidence="6" id="KW-1185">Reference proteome</keyword>
<dbReference type="EMBL" id="PSZM01000001">
    <property type="protein sequence ID" value="PQL95384.1"/>
    <property type="molecule type" value="Genomic_DNA"/>
</dbReference>
<comment type="caution">
    <text evidence="5">The sequence shown here is derived from an EMBL/GenBank/DDBJ whole genome shotgun (WGS) entry which is preliminary data.</text>
</comment>
<evidence type="ECO:0000313" key="5">
    <source>
        <dbReference type="EMBL" id="PQL95384.1"/>
    </source>
</evidence>
<dbReference type="InterPro" id="IPR029479">
    <property type="entry name" value="Nitroreductase"/>
</dbReference>
<comment type="similarity">
    <text evidence="1">Belongs to the nitroreductase family.</text>
</comment>
<evidence type="ECO:0000256" key="1">
    <source>
        <dbReference type="ARBA" id="ARBA00007118"/>
    </source>
</evidence>
<dbReference type="GO" id="GO:0016491">
    <property type="term" value="F:oxidoreductase activity"/>
    <property type="evidence" value="ECO:0007669"/>
    <property type="project" value="UniProtKB-KW"/>
</dbReference>
<reference evidence="5 6" key="1">
    <citation type="submission" date="2018-02" db="EMBL/GenBank/DDBJ databases">
        <title>Genome sequences of Apibacter spp., gut symbionts of Asian honey bees.</title>
        <authorList>
            <person name="Kwong W.K."/>
            <person name="Steele M.I."/>
            <person name="Moran N.A."/>
        </authorList>
    </citation>
    <scope>NUCLEOTIDE SEQUENCE [LARGE SCALE GENOMIC DNA]</scope>
    <source>
        <strain evidence="6">wkB301</strain>
    </source>
</reference>
<keyword evidence="2" id="KW-0521">NADP</keyword>
<gene>
    <name evidence="5" type="ORF">C4S77_00870</name>
</gene>
<dbReference type="Pfam" id="PF00881">
    <property type="entry name" value="Nitroreductase"/>
    <property type="match status" value="1"/>
</dbReference>
<name>A0A2S8AG80_9FLAO</name>
<dbReference type="OrthoDB" id="9809288at2"/>
<dbReference type="RefSeq" id="WP_105245354.1">
    <property type="nucleotide sequence ID" value="NZ_PSZM01000001.1"/>
</dbReference>
<dbReference type="InterPro" id="IPR000415">
    <property type="entry name" value="Nitroreductase-like"/>
</dbReference>
<accession>A0A2S8AG80</accession>